<dbReference type="Pfam" id="PF01388">
    <property type="entry name" value="ARID"/>
    <property type="match status" value="1"/>
</dbReference>
<dbReference type="Gene3D" id="1.10.150.60">
    <property type="entry name" value="ARID DNA-binding domain"/>
    <property type="match status" value="1"/>
</dbReference>
<dbReference type="Proteomes" id="UP001174694">
    <property type="component" value="Unassembled WGS sequence"/>
</dbReference>
<dbReference type="AlphaFoldDB" id="A0AA38VM71"/>
<proteinExistence type="predicted"/>
<dbReference type="PROSITE" id="PS51011">
    <property type="entry name" value="ARID"/>
    <property type="match status" value="1"/>
</dbReference>
<keyword evidence="4" id="KW-0539">Nucleus</keyword>
<evidence type="ECO:0000256" key="4">
    <source>
        <dbReference type="ARBA" id="ARBA00023242"/>
    </source>
</evidence>
<dbReference type="GO" id="GO:0006357">
    <property type="term" value="P:regulation of transcription by RNA polymerase II"/>
    <property type="evidence" value="ECO:0007669"/>
    <property type="project" value="InterPro"/>
</dbReference>
<dbReference type="SMART" id="SM01014">
    <property type="entry name" value="ARID"/>
    <property type="match status" value="1"/>
</dbReference>
<evidence type="ECO:0000313" key="6">
    <source>
        <dbReference type="EMBL" id="KAJ9151184.1"/>
    </source>
</evidence>
<organism evidence="6 7">
    <name type="scientific">Pleurostoma richardsiae</name>
    <dbReference type="NCBI Taxonomy" id="41990"/>
    <lineage>
        <taxon>Eukaryota</taxon>
        <taxon>Fungi</taxon>
        <taxon>Dikarya</taxon>
        <taxon>Ascomycota</taxon>
        <taxon>Pezizomycotina</taxon>
        <taxon>Sordariomycetes</taxon>
        <taxon>Sordariomycetidae</taxon>
        <taxon>Calosphaeriales</taxon>
        <taxon>Pleurostomataceae</taxon>
        <taxon>Pleurostoma</taxon>
    </lineage>
</organism>
<evidence type="ECO:0000259" key="5">
    <source>
        <dbReference type="PROSITE" id="PS51011"/>
    </source>
</evidence>
<dbReference type="SMART" id="SM00501">
    <property type="entry name" value="BRIGHT"/>
    <property type="match status" value="1"/>
</dbReference>
<keyword evidence="3" id="KW-0804">Transcription</keyword>
<dbReference type="GO" id="GO:0003677">
    <property type="term" value="F:DNA binding"/>
    <property type="evidence" value="ECO:0007669"/>
    <property type="project" value="UniProtKB-KW"/>
</dbReference>
<dbReference type="InterPro" id="IPR045147">
    <property type="entry name" value="ARI3A/B/C"/>
</dbReference>
<reference evidence="6" key="1">
    <citation type="submission" date="2022-07" db="EMBL/GenBank/DDBJ databases">
        <title>Fungi with potential for degradation of polypropylene.</title>
        <authorList>
            <person name="Gostincar C."/>
        </authorList>
    </citation>
    <scope>NUCLEOTIDE SEQUENCE</scope>
    <source>
        <strain evidence="6">EXF-13308</strain>
    </source>
</reference>
<accession>A0AA38VM71</accession>
<dbReference type="PANTHER" id="PTHR15348:SF0">
    <property type="entry name" value="PROTEIN DEAD RINGER"/>
    <property type="match status" value="1"/>
</dbReference>
<dbReference type="FunFam" id="1.10.150.60:FF:000021">
    <property type="entry name" value="Chromatin structure-remodeling complex subunit rsc9"/>
    <property type="match status" value="1"/>
</dbReference>
<keyword evidence="7" id="KW-1185">Reference proteome</keyword>
<evidence type="ECO:0000256" key="2">
    <source>
        <dbReference type="ARBA" id="ARBA00023125"/>
    </source>
</evidence>
<sequence length="110" mass="12453">MAPQRPTVPEHIIDRTDEYNDFIAKLREYHQKRGTHFDPEPKVGTTHVDLLKVYKHIVAHGGYDQVTDEKLAWRKMCNGLGLFSSNEAAAAFSLKTVYYKYLAASIGTIG</sequence>
<dbReference type="SUPFAM" id="SSF46774">
    <property type="entry name" value="ARID-like"/>
    <property type="match status" value="1"/>
</dbReference>
<dbReference type="CDD" id="cd16100">
    <property type="entry name" value="ARID"/>
    <property type="match status" value="1"/>
</dbReference>
<dbReference type="InterPro" id="IPR036431">
    <property type="entry name" value="ARID_dom_sf"/>
</dbReference>
<evidence type="ECO:0000256" key="1">
    <source>
        <dbReference type="ARBA" id="ARBA00023015"/>
    </source>
</evidence>
<comment type="caution">
    <text evidence="6">The sequence shown here is derived from an EMBL/GenBank/DDBJ whole genome shotgun (WGS) entry which is preliminary data.</text>
</comment>
<dbReference type="PANTHER" id="PTHR15348">
    <property type="entry name" value="AT-RICH INTERACTIVE DOMAIN-CONTAINING PROTEIN ARID DOMAIN- CONTAINING PROTEIN DEAD RINGER PROTEIN B-CELL REGULATOR OF IGH TRANSCRIPTION BRIGHT"/>
    <property type="match status" value="1"/>
</dbReference>
<dbReference type="EMBL" id="JANBVO010000006">
    <property type="protein sequence ID" value="KAJ9151184.1"/>
    <property type="molecule type" value="Genomic_DNA"/>
</dbReference>
<dbReference type="InterPro" id="IPR001606">
    <property type="entry name" value="ARID_dom"/>
</dbReference>
<evidence type="ECO:0000256" key="3">
    <source>
        <dbReference type="ARBA" id="ARBA00023163"/>
    </source>
</evidence>
<keyword evidence="2" id="KW-0238">DNA-binding</keyword>
<protein>
    <recommendedName>
        <fullName evidence="5">ARID domain-containing protein</fullName>
    </recommendedName>
</protein>
<dbReference type="GO" id="GO:0005634">
    <property type="term" value="C:nucleus"/>
    <property type="evidence" value="ECO:0007669"/>
    <property type="project" value="TreeGrafter"/>
</dbReference>
<evidence type="ECO:0000313" key="7">
    <source>
        <dbReference type="Proteomes" id="UP001174694"/>
    </source>
</evidence>
<feature type="domain" description="ARID" evidence="5">
    <location>
        <begin position="16"/>
        <end position="110"/>
    </location>
</feature>
<name>A0AA38VM71_9PEZI</name>
<keyword evidence="1" id="KW-0805">Transcription regulation</keyword>
<gene>
    <name evidence="6" type="ORF">NKR23_g3169</name>
</gene>